<dbReference type="Proteomes" id="UP001159405">
    <property type="component" value="Unassembled WGS sequence"/>
</dbReference>
<reference evidence="2 3" key="1">
    <citation type="submission" date="2022-05" db="EMBL/GenBank/DDBJ databases">
        <authorList>
            <consortium name="Genoscope - CEA"/>
            <person name="William W."/>
        </authorList>
    </citation>
    <scope>NUCLEOTIDE SEQUENCE [LARGE SCALE GENOMIC DNA]</scope>
</reference>
<dbReference type="Pfam" id="PF01541">
    <property type="entry name" value="GIY-YIG"/>
    <property type="match status" value="1"/>
</dbReference>
<evidence type="ECO:0000259" key="1">
    <source>
        <dbReference type="PROSITE" id="PS50164"/>
    </source>
</evidence>
<dbReference type="Gene3D" id="3.40.1440.10">
    <property type="entry name" value="GIY-YIG endonuclease"/>
    <property type="match status" value="1"/>
</dbReference>
<sequence length="740" mass="86589">MTNPFRYTQFTILPSPLMAYLRLANTISMNVIEKRLGKGIKIEAGFYSKQLVQGLITKFKMPTSNVKWCIQARKTLAPDTFKNYMLAIFSMFAESQAKLLANSYIGELSRKYSRKDHGFTCSSLDTAQCIWTSALAENRDVVNDSYQNPNTKQELYLIRERQIERIFSDNTSINRFVISQSILKCLNMLHDNASHDNDGNRISQVYAINIDGIFMTNPANQYPNKKDVEFTTDYIGQIFQTDSPAVYFEKHYRENFNPDNYTDYVGEGAIYYGGARCGKTYPLCQKALATDDPIMLSFTNKAIQNVKSVLCDVYNNYELAKKCYTFDLFFCDHHGRDITALEGKTIFVDEYSMTPNKWMTKLYQAFTKYRLTIYMFGDTNQCDPVEPTDMFYDYFTSIPISEMCPRRVEMKYIEEYARYDPQTRDLLTKFLKSGTIKHRFQPPKDSYHNICYLNKTRRYVAQECCNRFTENFKYQGHREKYKVAAGMPMLVTQIIRNKNMFNMEQYNIDSIGESEDGNPIFTLNDTTFSHSEFGESFIPAFCVTVYKYQGGTISTPYNIYDVEKMDKKQLYTALSRTTELNHVHLDTTNLNPKYKIRMPPRTVIVNSYFNDDYHNGQIYKITFKHNNKLYIGSSIRNLQERLNEHVTTKSSAIFKYKDDEPIIMPIISSPCKDRQKLNRVEAEYIRYYSEKYGDRFYDVKIDGKRYATKARYNEQSKEEALTKITKKQQQLIDELTIEFN</sequence>
<dbReference type="EMBL" id="CALNXK010000263">
    <property type="protein sequence ID" value="CAH3179790.1"/>
    <property type="molecule type" value="Genomic_DNA"/>
</dbReference>
<dbReference type="InterPro" id="IPR027417">
    <property type="entry name" value="P-loop_NTPase"/>
</dbReference>
<dbReference type="PROSITE" id="PS50164">
    <property type="entry name" value="GIY_YIG"/>
    <property type="match status" value="1"/>
</dbReference>
<feature type="domain" description="GIY-YIG" evidence="1">
    <location>
        <begin position="614"/>
        <end position="694"/>
    </location>
</feature>
<evidence type="ECO:0000313" key="3">
    <source>
        <dbReference type="Proteomes" id="UP001159405"/>
    </source>
</evidence>
<dbReference type="SUPFAM" id="SSF82771">
    <property type="entry name" value="GIY-YIG endonuclease"/>
    <property type="match status" value="1"/>
</dbReference>
<evidence type="ECO:0000313" key="2">
    <source>
        <dbReference type="EMBL" id="CAH3179790.1"/>
    </source>
</evidence>
<name>A0ABN8RPU3_9CNID</name>
<comment type="caution">
    <text evidence="2">The sequence shown here is derived from an EMBL/GenBank/DDBJ whole genome shotgun (WGS) entry which is preliminary data.</text>
</comment>
<keyword evidence="3" id="KW-1185">Reference proteome</keyword>
<protein>
    <recommendedName>
        <fullName evidence="1">GIY-YIG domain-containing protein</fullName>
    </recommendedName>
</protein>
<gene>
    <name evidence="2" type="ORF">PLOB_00022456</name>
</gene>
<dbReference type="InterPro" id="IPR000305">
    <property type="entry name" value="GIY-YIG_endonuc"/>
</dbReference>
<dbReference type="SUPFAM" id="SSF52540">
    <property type="entry name" value="P-loop containing nucleoside triphosphate hydrolases"/>
    <property type="match status" value="2"/>
</dbReference>
<dbReference type="Gene3D" id="3.40.50.300">
    <property type="entry name" value="P-loop containing nucleotide triphosphate hydrolases"/>
    <property type="match status" value="1"/>
</dbReference>
<organism evidence="2 3">
    <name type="scientific">Porites lobata</name>
    <dbReference type="NCBI Taxonomy" id="104759"/>
    <lineage>
        <taxon>Eukaryota</taxon>
        <taxon>Metazoa</taxon>
        <taxon>Cnidaria</taxon>
        <taxon>Anthozoa</taxon>
        <taxon>Hexacorallia</taxon>
        <taxon>Scleractinia</taxon>
        <taxon>Fungiina</taxon>
        <taxon>Poritidae</taxon>
        <taxon>Porites</taxon>
    </lineage>
</organism>
<dbReference type="Pfam" id="PF13245">
    <property type="entry name" value="AAA_19"/>
    <property type="match status" value="1"/>
</dbReference>
<accession>A0ABN8RPU3</accession>
<dbReference type="InterPro" id="IPR035901">
    <property type="entry name" value="GIY-YIG_endonuc_sf"/>
</dbReference>
<proteinExistence type="predicted"/>